<dbReference type="Gene3D" id="1.10.357.10">
    <property type="entry name" value="Tetracycline Repressor, domain 2"/>
    <property type="match status" value="1"/>
</dbReference>
<dbReference type="GO" id="GO:0000976">
    <property type="term" value="F:transcription cis-regulatory region binding"/>
    <property type="evidence" value="ECO:0007669"/>
    <property type="project" value="TreeGrafter"/>
</dbReference>
<keyword evidence="2 4" id="KW-0238">DNA-binding</keyword>
<evidence type="ECO:0000313" key="7">
    <source>
        <dbReference type="Proteomes" id="UP000238362"/>
    </source>
</evidence>
<dbReference type="SUPFAM" id="SSF48498">
    <property type="entry name" value="Tetracyclin repressor-like, C-terminal domain"/>
    <property type="match status" value="1"/>
</dbReference>
<dbReference type="Pfam" id="PF17940">
    <property type="entry name" value="TetR_C_31"/>
    <property type="match status" value="1"/>
</dbReference>
<dbReference type="GO" id="GO:0003700">
    <property type="term" value="F:DNA-binding transcription factor activity"/>
    <property type="evidence" value="ECO:0007669"/>
    <property type="project" value="TreeGrafter"/>
</dbReference>
<evidence type="ECO:0000256" key="1">
    <source>
        <dbReference type="ARBA" id="ARBA00023015"/>
    </source>
</evidence>
<dbReference type="Proteomes" id="UP000238362">
    <property type="component" value="Unassembled WGS sequence"/>
</dbReference>
<evidence type="ECO:0000256" key="2">
    <source>
        <dbReference type="ARBA" id="ARBA00023125"/>
    </source>
</evidence>
<name>A0A2T0M086_9PSEU</name>
<dbReference type="InterPro" id="IPR001647">
    <property type="entry name" value="HTH_TetR"/>
</dbReference>
<keyword evidence="3" id="KW-0804">Transcription</keyword>
<evidence type="ECO:0000256" key="3">
    <source>
        <dbReference type="ARBA" id="ARBA00023163"/>
    </source>
</evidence>
<dbReference type="AlphaFoldDB" id="A0A2T0M086"/>
<dbReference type="RefSeq" id="WP_181193164.1">
    <property type="nucleotide sequence ID" value="NZ_PVNH01000002.1"/>
</dbReference>
<dbReference type="PANTHER" id="PTHR30055">
    <property type="entry name" value="HTH-TYPE TRANSCRIPTIONAL REGULATOR RUTR"/>
    <property type="match status" value="1"/>
</dbReference>
<feature type="domain" description="HTH tetR-type" evidence="5">
    <location>
        <begin position="7"/>
        <end position="67"/>
    </location>
</feature>
<evidence type="ECO:0000259" key="5">
    <source>
        <dbReference type="PROSITE" id="PS50977"/>
    </source>
</evidence>
<keyword evidence="1" id="KW-0805">Transcription regulation</keyword>
<dbReference type="SUPFAM" id="SSF46689">
    <property type="entry name" value="Homeodomain-like"/>
    <property type="match status" value="1"/>
</dbReference>
<proteinExistence type="predicted"/>
<feature type="DNA-binding region" description="H-T-H motif" evidence="4">
    <location>
        <begin position="30"/>
        <end position="49"/>
    </location>
</feature>
<dbReference type="InterPro" id="IPR050109">
    <property type="entry name" value="HTH-type_TetR-like_transc_reg"/>
</dbReference>
<reference evidence="6 7" key="1">
    <citation type="submission" date="2018-03" db="EMBL/GenBank/DDBJ databases">
        <title>Genomic Encyclopedia of Type Strains, Phase III (KMG-III): the genomes of soil and plant-associated and newly described type strains.</title>
        <authorList>
            <person name="Whitman W."/>
        </authorList>
    </citation>
    <scope>NUCLEOTIDE SEQUENCE [LARGE SCALE GENOMIC DNA]</scope>
    <source>
        <strain evidence="6 7">CGMCC 4.7125</strain>
    </source>
</reference>
<sequence length="198" mass="21603">MARLSSAERRRQLVRAALDVLSAEGLAAATTRRIAERAGVQLATVHYVFADKQELLRAVLEQVTEDIAATLERSIEPGGGLAKAIEDSVHGFWRVVEADPGLQLMQYELTTHALRQPGLAGLAEWQYTRYCEVVEAALREAGRDADRPPVPLPQLARLLVAGVDGVILQFVVHRDVGRARQDVRNLLAALRATALTPG</sequence>
<gene>
    <name evidence="6" type="ORF">B0I33_10275</name>
</gene>
<evidence type="ECO:0000313" key="6">
    <source>
        <dbReference type="EMBL" id="PRX49960.1"/>
    </source>
</evidence>
<comment type="caution">
    <text evidence="6">The sequence shown here is derived from an EMBL/GenBank/DDBJ whole genome shotgun (WGS) entry which is preliminary data.</text>
</comment>
<keyword evidence="7" id="KW-1185">Reference proteome</keyword>
<evidence type="ECO:0000256" key="4">
    <source>
        <dbReference type="PROSITE-ProRule" id="PRU00335"/>
    </source>
</evidence>
<dbReference type="InterPro" id="IPR041583">
    <property type="entry name" value="TetR_C_31"/>
</dbReference>
<dbReference type="PRINTS" id="PR00455">
    <property type="entry name" value="HTHTETR"/>
</dbReference>
<accession>A0A2T0M086</accession>
<dbReference type="InterPro" id="IPR036271">
    <property type="entry name" value="Tet_transcr_reg_TetR-rel_C_sf"/>
</dbReference>
<dbReference type="Pfam" id="PF00440">
    <property type="entry name" value="TetR_N"/>
    <property type="match status" value="1"/>
</dbReference>
<protein>
    <submittedName>
        <fullName evidence="6">TetR family transcriptional regulator</fullName>
    </submittedName>
</protein>
<dbReference type="EMBL" id="PVNH01000002">
    <property type="protein sequence ID" value="PRX49960.1"/>
    <property type="molecule type" value="Genomic_DNA"/>
</dbReference>
<dbReference type="InterPro" id="IPR009057">
    <property type="entry name" value="Homeodomain-like_sf"/>
</dbReference>
<dbReference type="PANTHER" id="PTHR30055:SF234">
    <property type="entry name" value="HTH-TYPE TRANSCRIPTIONAL REGULATOR BETI"/>
    <property type="match status" value="1"/>
</dbReference>
<organism evidence="6 7">
    <name type="scientific">Prauserella shujinwangii</name>
    <dbReference type="NCBI Taxonomy" id="1453103"/>
    <lineage>
        <taxon>Bacteria</taxon>
        <taxon>Bacillati</taxon>
        <taxon>Actinomycetota</taxon>
        <taxon>Actinomycetes</taxon>
        <taxon>Pseudonocardiales</taxon>
        <taxon>Pseudonocardiaceae</taxon>
        <taxon>Prauserella</taxon>
    </lineage>
</organism>
<dbReference type="PROSITE" id="PS50977">
    <property type="entry name" value="HTH_TETR_2"/>
    <property type="match status" value="1"/>
</dbReference>